<keyword evidence="2" id="KW-0812">Transmembrane</keyword>
<dbReference type="OrthoDB" id="3981028at2759"/>
<keyword evidence="2" id="KW-1133">Transmembrane helix</keyword>
<keyword evidence="1" id="KW-0175">Coiled coil</keyword>
<feature type="transmembrane region" description="Helical" evidence="2">
    <location>
        <begin position="308"/>
        <end position="327"/>
    </location>
</feature>
<dbReference type="RefSeq" id="XP_019039076.1">
    <property type="nucleotide sequence ID" value="XM_019183371.1"/>
</dbReference>
<reference evidence="3 4" key="1">
    <citation type="journal article" date="2016" name="Proc. Natl. Acad. Sci. U.S.A.">
        <title>Comparative genomics of biotechnologically important yeasts.</title>
        <authorList>
            <person name="Riley R."/>
            <person name="Haridas S."/>
            <person name="Wolfe K.H."/>
            <person name="Lopes M.R."/>
            <person name="Hittinger C.T."/>
            <person name="Goeker M."/>
            <person name="Salamov A.A."/>
            <person name="Wisecaver J.H."/>
            <person name="Long T.M."/>
            <person name="Calvey C.H."/>
            <person name="Aerts A.L."/>
            <person name="Barry K.W."/>
            <person name="Choi C."/>
            <person name="Clum A."/>
            <person name="Coughlan A.Y."/>
            <person name="Deshpande S."/>
            <person name="Douglass A.P."/>
            <person name="Hanson S.J."/>
            <person name="Klenk H.-P."/>
            <person name="LaButti K.M."/>
            <person name="Lapidus A."/>
            <person name="Lindquist E.A."/>
            <person name="Lipzen A.M."/>
            <person name="Meier-Kolthoff J.P."/>
            <person name="Ohm R.A."/>
            <person name="Otillar R.P."/>
            <person name="Pangilinan J.L."/>
            <person name="Peng Y."/>
            <person name="Rokas A."/>
            <person name="Rosa C.A."/>
            <person name="Scheuner C."/>
            <person name="Sibirny A.A."/>
            <person name="Slot J.C."/>
            <person name="Stielow J.B."/>
            <person name="Sun H."/>
            <person name="Kurtzman C.P."/>
            <person name="Blackwell M."/>
            <person name="Grigoriev I.V."/>
            <person name="Jeffries T.W."/>
        </authorList>
    </citation>
    <scope>NUCLEOTIDE SEQUENCE [LARGE SCALE GENOMIC DNA]</scope>
    <source>
        <strain evidence="4">ATCC 58044 / CBS 1984 / NCYC 433 / NRRL Y-366-8</strain>
    </source>
</reference>
<gene>
    <name evidence="3" type="ORF">WICANDRAFT_62453</name>
</gene>
<organism evidence="3 4">
    <name type="scientific">Wickerhamomyces anomalus (strain ATCC 58044 / CBS 1984 / NCYC 433 / NRRL Y-366-8)</name>
    <name type="common">Yeast</name>
    <name type="synonym">Hansenula anomala</name>
    <dbReference type="NCBI Taxonomy" id="683960"/>
    <lineage>
        <taxon>Eukaryota</taxon>
        <taxon>Fungi</taxon>
        <taxon>Dikarya</taxon>
        <taxon>Ascomycota</taxon>
        <taxon>Saccharomycotina</taxon>
        <taxon>Saccharomycetes</taxon>
        <taxon>Phaffomycetales</taxon>
        <taxon>Wickerhamomycetaceae</taxon>
        <taxon>Wickerhamomyces</taxon>
    </lineage>
</organism>
<accession>A0A1E3P311</accession>
<evidence type="ECO:0000256" key="2">
    <source>
        <dbReference type="SAM" id="Phobius"/>
    </source>
</evidence>
<protein>
    <submittedName>
        <fullName evidence="3">Uncharacterized protein</fullName>
    </submittedName>
</protein>
<dbReference type="GeneID" id="30200617"/>
<feature type="coiled-coil region" evidence="1">
    <location>
        <begin position="212"/>
        <end position="267"/>
    </location>
</feature>
<dbReference type="STRING" id="683960.A0A1E3P311"/>
<proteinExistence type="predicted"/>
<keyword evidence="4" id="KW-1185">Reference proteome</keyword>
<sequence length="362" mass="42600">MNGNAHQENLEDSIASLLSSSLIQEPKDDSVIINSNYKKAAKLFINKKFQQSFEIVQNQLIPQSVVFYNSGVINEDLFNNLWLLYFNLIDIFINKSFTLLSKFDKDQLLKSFKSDEFFNGFYELNKLVHPKLIVLLVLIKLNNDDTDLIALRNQMDIYLVNISSELNHVQNQDRFDSFQELLEIYHVYLLPKLNEFEESEFLIKSNHLIVNQNEMLENLHKVEKEMKDKELQKQKLAAKRAQEAQRRKEQQLKEEQELKRVQNLEKVKNKIIETNSINHNSKIVKKSQGNDLSIYNILRDKLLERFNASNSSIIVLIISLISIIAFTKNHKLLLNNRIKQFLLRFWTKLSNTLKMAFQVTYM</sequence>
<name>A0A1E3P311_WICAA</name>
<evidence type="ECO:0000313" key="3">
    <source>
        <dbReference type="EMBL" id="ODQ59869.1"/>
    </source>
</evidence>
<evidence type="ECO:0000313" key="4">
    <source>
        <dbReference type="Proteomes" id="UP000094112"/>
    </source>
</evidence>
<dbReference type="Proteomes" id="UP000094112">
    <property type="component" value="Unassembled WGS sequence"/>
</dbReference>
<dbReference type="AlphaFoldDB" id="A0A1E3P311"/>
<evidence type="ECO:0000256" key="1">
    <source>
        <dbReference type="SAM" id="Coils"/>
    </source>
</evidence>
<keyword evidence="2" id="KW-0472">Membrane</keyword>
<dbReference type="EMBL" id="KV454210">
    <property type="protein sequence ID" value="ODQ59869.1"/>
    <property type="molecule type" value="Genomic_DNA"/>
</dbReference>